<gene>
    <name evidence="1" type="ORF">FC24_GL001356</name>
</gene>
<keyword evidence="2" id="KW-1185">Reference proteome</keyword>
<accession>A0A0R2D902</accession>
<dbReference type="OrthoDB" id="2290645at2"/>
<sequence length="125" mass="14566">MAVTLTWHVLFYTKRFTTQQVQTFVTDLKKEPNFGGLPIKQVTFDYVTKKMLYTTFVFSAPKIIDKAMRHEMVKYLYARVVHPGGLDTKQYYEVVNQSSDALGIDYYPYPDGSLDVMFWGKQNDV</sequence>
<evidence type="ECO:0000313" key="1">
    <source>
        <dbReference type="EMBL" id="KRM98404.1"/>
    </source>
</evidence>
<dbReference type="PATRIC" id="fig|1423796.3.peg.1382"/>
<organism evidence="1 2">
    <name type="scientific">Loigolactobacillus rennini DSM 20253</name>
    <dbReference type="NCBI Taxonomy" id="1423796"/>
    <lineage>
        <taxon>Bacteria</taxon>
        <taxon>Bacillati</taxon>
        <taxon>Bacillota</taxon>
        <taxon>Bacilli</taxon>
        <taxon>Lactobacillales</taxon>
        <taxon>Lactobacillaceae</taxon>
        <taxon>Loigolactobacillus</taxon>
    </lineage>
</organism>
<protein>
    <submittedName>
        <fullName evidence="1">Uncharacterized protein</fullName>
    </submittedName>
</protein>
<dbReference type="Proteomes" id="UP000051638">
    <property type="component" value="Unassembled WGS sequence"/>
</dbReference>
<reference evidence="1 2" key="1">
    <citation type="journal article" date="2015" name="Genome Announc.">
        <title>Expanding the biotechnology potential of lactobacilli through comparative genomics of 213 strains and associated genera.</title>
        <authorList>
            <person name="Sun Z."/>
            <person name="Harris H.M."/>
            <person name="McCann A."/>
            <person name="Guo C."/>
            <person name="Argimon S."/>
            <person name="Zhang W."/>
            <person name="Yang X."/>
            <person name="Jeffery I.B."/>
            <person name="Cooney J.C."/>
            <person name="Kagawa T.F."/>
            <person name="Liu W."/>
            <person name="Song Y."/>
            <person name="Salvetti E."/>
            <person name="Wrobel A."/>
            <person name="Rasinkangas P."/>
            <person name="Parkhill J."/>
            <person name="Rea M.C."/>
            <person name="O'Sullivan O."/>
            <person name="Ritari J."/>
            <person name="Douillard F.P."/>
            <person name="Paul Ross R."/>
            <person name="Yang R."/>
            <person name="Briner A.E."/>
            <person name="Felis G.E."/>
            <person name="de Vos W.M."/>
            <person name="Barrangou R."/>
            <person name="Klaenhammer T.R."/>
            <person name="Caufield P.W."/>
            <person name="Cui Y."/>
            <person name="Zhang H."/>
            <person name="O'Toole P.W."/>
        </authorList>
    </citation>
    <scope>NUCLEOTIDE SEQUENCE [LARGE SCALE GENOMIC DNA]</scope>
    <source>
        <strain evidence="1 2">DSM 20253</strain>
    </source>
</reference>
<dbReference type="STRING" id="1423796.FC24_GL001356"/>
<dbReference type="EMBL" id="AYYI01000035">
    <property type="protein sequence ID" value="KRM98404.1"/>
    <property type="molecule type" value="Genomic_DNA"/>
</dbReference>
<dbReference type="RefSeq" id="WP_057873924.1">
    <property type="nucleotide sequence ID" value="NZ_AYYI01000035.1"/>
</dbReference>
<evidence type="ECO:0000313" key="2">
    <source>
        <dbReference type="Proteomes" id="UP000051638"/>
    </source>
</evidence>
<proteinExistence type="predicted"/>
<name>A0A0R2D902_9LACO</name>
<dbReference type="AlphaFoldDB" id="A0A0R2D902"/>
<comment type="caution">
    <text evidence="1">The sequence shown here is derived from an EMBL/GenBank/DDBJ whole genome shotgun (WGS) entry which is preliminary data.</text>
</comment>